<feature type="binding site" evidence="3">
    <location>
        <begin position="26"/>
        <end position="45"/>
    </location>
    <ligand>
        <name>NAD(+)</name>
        <dbReference type="ChEBI" id="CHEBI:57540"/>
    </ligand>
</feature>
<dbReference type="PANTHER" id="PTHR11085">
    <property type="entry name" value="NAD-DEPENDENT PROTEIN DEACYLASE SIRTUIN-5, MITOCHONDRIAL-RELATED"/>
    <property type="match status" value="1"/>
</dbReference>
<protein>
    <recommendedName>
        <fullName evidence="3">NAD-dependent protein deacylase</fullName>
        <ecNumber evidence="3">2.3.1.286</ecNumber>
    </recommendedName>
    <alternativeName>
        <fullName evidence="3">Regulatory protein SIR2 homolog</fullName>
    </alternativeName>
</protein>
<feature type="domain" description="Deacetylase sirtuin-type" evidence="5">
    <location>
        <begin position="1"/>
        <end position="248"/>
    </location>
</feature>
<feature type="binding site" evidence="3">
    <location>
        <position position="234"/>
    </location>
    <ligand>
        <name>NAD(+)</name>
        <dbReference type="ChEBI" id="CHEBI:57540"/>
    </ligand>
</feature>
<keyword evidence="3" id="KW-0862">Zinc</keyword>
<sequence>MVSVYHLMNSGKDALISAKNVVVLTGAGISAESGVPTFRGEDGLWRNFRAEELATPEAFESNPKLVWEWYDWRRQLLKPLKPNKGHEVIARFEKRFPEFLLITQNVDGLHQKAGNKKMVELHGNIWKVRCLRDGKVTDNFETPLSKIPPSCECGAMLRPHIVWFGESLPYDAIQQAYKAANECDVMLVVGTSAVVQPAASLPLIAKEHGAYVIEVNAEETPISDVVNESLIGKAGEILSEIERLIWST</sequence>
<dbReference type="InterPro" id="IPR026591">
    <property type="entry name" value="Sirtuin_cat_small_dom_sf"/>
</dbReference>
<dbReference type="GO" id="GO:0005737">
    <property type="term" value="C:cytoplasm"/>
    <property type="evidence" value="ECO:0007669"/>
    <property type="project" value="UniProtKB-SubCell"/>
</dbReference>
<dbReference type="InterPro" id="IPR003000">
    <property type="entry name" value="Sirtuin"/>
</dbReference>
<dbReference type="InterPro" id="IPR050134">
    <property type="entry name" value="NAD-dep_sirtuin_deacylases"/>
</dbReference>
<dbReference type="SUPFAM" id="SSF52467">
    <property type="entry name" value="DHS-like NAD/FAD-binding domain"/>
    <property type="match status" value="1"/>
</dbReference>
<comment type="subcellular location">
    <subcellularLocation>
        <location evidence="3">Cytoplasm</location>
    </subcellularLocation>
</comment>
<dbReference type="EMBL" id="MFQR01000033">
    <property type="protein sequence ID" value="OGH84267.1"/>
    <property type="molecule type" value="Genomic_DNA"/>
</dbReference>
<organism evidence="6 7">
    <name type="scientific">Candidatus Magasanikbacteria bacterium RIFOXYA2_FULL_44_8</name>
    <dbReference type="NCBI Taxonomy" id="1798696"/>
    <lineage>
        <taxon>Bacteria</taxon>
        <taxon>Candidatus Magasanikiibacteriota</taxon>
    </lineage>
</organism>
<evidence type="ECO:0000313" key="7">
    <source>
        <dbReference type="Proteomes" id="UP000177803"/>
    </source>
</evidence>
<comment type="caution">
    <text evidence="6">The sequence shown here is derived from an EMBL/GenBank/DDBJ whole genome shotgun (WGS) entry which is preliminary data.</text>
</comment>
<dbReference type="InterPro" id="IPR027546">
    <property type="entry name" value="Sirtuin_class_III"/>
</dbReference>
<dbReference type="EC" id="2.3.1.286" evidence="3"/>
<comment type="catalytic activity">
    <reaction evidence="3">
        <text>N(6)-succinyl-L-lysyl-[protein] + NAD(+) + H2O = 2''-O-succinyl-ADP-D-ribose + nicotinamide + L-lysyl-[protein]</text>
        <dbReference type="Rhea" id="RHEA:47668"/>
        <dbReference type="Rhea" id="RHEA-COMP:9752"/>
        <dbReference type="Rhea" id="RHEA-COMP:11877"/>
        <dbReference type="ChEBI" id="CHEBI:15377"/>
        <dbReference type="ChEBI" id="CHEBI:17154"/>
        <dbReference type="ChEBI" id="CHEBI:29969"/>
        <dbReference type="ChEBI" id="CHEBI:57540"/>
        <dbReference type="ChEBI" id="CHEBI:87830"/>
        <dbReference type="ChEBI" id="CHEBI:87832"/>
    </reaction>
</comment>
<dbReference type="CDD" id="cd01412">
    <property type="entry name" value="SIRT5_Af1_CobB"/>
    <property type="match status" value="1"/>
</dbReference>
<evidence type="ECO:0000313" key="6">
    <source>
        <dbReference type="EMBL" id="OGH84267.1"/>
    </source>
</evidence>
<dbReference type="AlphaFoldDB" id="A0A1F6NJW4"/>
<dbReference type="GO" id="GO:0017136">
    <property type="term" value="F:histone deacetylase activity, NAD-dependent"/>
    <property type="evidence" value="ECO:0007669"/>
    <property type="project" value="TreeGrafter"/>
</dbReference>
<dbReference type="Gene3D" id="3.30.1600.10">
    <property type="entry name" value="SIR2/SIRT2 'Small Domain"/>
    <property type="match status" value="1"/>
</dbReference>
<comment type="catalytic activity">
    <reaction evidence="3">
        <text>N(6)-acetyl-L-lysyl-[protein] + NAD(+) + H2O = 2''-O-acetyl-ADP-D-ribose + nicotinamide + L-lysyl-[protein]</text>
        <dbReference type="Rhea" id="RHEA:43636"/>
        <dbReference type="Rhea" id="RHEA-COMP:9752"/>
        <dbReference type="Rhea" id="RHEA-COMP:10731"/>
        <dbReference type="ChEBI" id="CHEBI:15377"/>
        <dbReference type="ChEBI" id="CHEBI:17154"/>
        <dbReference type="ChEBI" id="CHEBI:29969"/>
        <dbReference type="ChEBI" id="CHEBI:57540"/>
        <dbReference type="ChEBI" id="CHEBI:61930"/>
        <dbReference type="ChEBI" id="CHEBI:83767"/>
        <dbReference type="EC" id="2.3.1.286"/>
    </reaction>
</comment>
<evidence type="ECO:0000256" key="3">
    <source>
        <dbReference type="HAMAP-Rule" id="MF_01121"/>
    </source>
</evidence>
<dbReference type="InterPro" id="IPR026590">
    <property type="entry name" value="Ssirtuin_cat_dom"/>
</dbReference>
<keyword evidence="1" id="KW-0808">Transferase</keyword>
<feature type="active site" description="Proton acceptor" evidence="3">
    <location>
        <position position="122"/>
    </location>
</feature>
<feature type="binding site" evidence="3">
    <location>
        <position position="151"/>
    </location>
    <ligand>
        <name>Zn(2+)</name>
        <dbReference type="ChEBI" id="CHEBI:29105"/>
    </ligand>
</feature>
<dbReference type="PANTHER" id="PTHR11085:SF4">
    <property type="entry name" value="NAD-DEPENDENT PROTEIN DEACYLASE"/>
    <property type="match status" value="1"/>
</dbReference>
<gene>
    <name evidence="3" type="primary">cobB</name>
    <name evidence="6" type="ORF">A2261_04335</name>
</gene>
<comment type="function">
    <text evidence="3">NAD-dependent lysine deacetylase and desuccinylase that specifically removes acetyl and succinyl groups on target proteins. Modulates the activities of several proteins which are inactive in their acylated form.</text>
</comment>
<name>A0A1F6NJW4_9BACT</name>
<evidence type="ECO:0000259" key="5">
    <source>
        <dbReference type="PROSITE" id="PS50305"/>
    </source>
</evidence>
<comment type="cofactor">
    <cofactor evidence="3">
        <name>Zn(2+)</name>
        <dbReference type="ChEBI" id="CHEBI:29105"/>
    </cofactor>
    <text evidence="3">Binds 1 zinc ion per subunit.</text>
</comment>
<feature type="binding site" evidence="3">
    <location>
        <begin position="216"/>
        <end position="218"/>
    </location>
    <ligand>
        <name>NAD(+)</name>
        <dbReference type="ChEBI" id="CHEBI:57540"/>
    </ligand>
</feature>
<feature type="binding site" evidence="3">
    <location>
        <position position="70"/>
    </location>
    <ligand>
        <name>substrate</name>
    </ligand>
</feature>
<comment type="caution">
    <text evidence="3 4">Lacks conserved residue(s) required for the propagation of feature annotation.</text>
</comment>
<comment type="similarity">
    <text evidence="3">Belongs to the sirtuin family. Class III subfamily.</text>
</comment>
<feature type="binding site" evidence="3">
    <location>
        <position position="130"/>
    </location>
    <ligand>
        <name>Zn(2+)</name>
        <dbReference type="ChEBI" id="CHEBI:29105"/>
    </ligand>
</feature>
<accession>A0A1F6NJW4</accession>
<dbReference type="GO" id="GO:0008270">
    <property type="term" value="F:zinc ion binding"/>
    <property type="evidence" value="ECO:0007669"/>
    <property type="project" value="UniProtKB-UniRule"/>
</dbReference>
<dbReference type="NCBIfam" id="NF001753">
    <property type="entry name" value="PRK00481.1-3"/>
    <property type="match status" value="1"/>
</dbReference>
<dbReference type="Pfam" id="PF02146">
    <property type="entry name" value="SIR2"/>
    <property type="match status" value="1"/>
</dbReference>
<comment type="domain">
    <text evidence="3">2 residues (Tyr-70 and Arg-73) present in a large hydrophobic pocket are probably involved in substrate specificity. They are important for desuccinylation activity, but dispensable for deacetylation activity.</text>
</comment>
<evidence type="ECO:0000256" key="4">
    <source>
        <dbReference type="PROSITE-ProRule" id="PRU00236"/>
    </source>
</evidence>
<keyword evidence="3" id="KW-0963">Cytoplasm</keyword>
<keyword evidence="3" id="KW-0479">Metal-binding</keyword>
<reference evidence="6 7" key="1">
    <citation type="journal article" date="2016" name="Nat. Commun.">
        <title>Thousands of microbial genomes shed light on interconnected biogeochemical processes in an aquifer system.</title>
        <authorList>
            <person name="Anantharaman K."/>
            <person name="Brown C.T."/>
            <person name="Hug L.A."/>
            <person name="Sharon I."/>
            <person name="Castelle C.J."/>
            <person name="Probst A.J."/>
            <person name="Thomas B.C."/>
            <person name="Singh A."/>
            <person name="Wilkins M.J."/>
            <person name="Karaoz U."/>
            <person name="Brodie E.L."/>
            <person name="Williams K.H."/>
            <person name="Hubbard S.S."/>
            <person name="Banfield J.F."/>
        </authorList>
    </citation>
    <scope>NUCLEOTIDE SEQUENCE [LARGE SCALE GENOMIC DNA]</scope>
</reference>
<dbReference type="Gene3D" id="3.40.50.1220">
    <property type="entry name" value="TPP-binding domain"/>
    <property type="match status" value="1"/>
</dbReference>
<dbReference type="HAMAP" id="MF_01121">
    <property type="entry name" value="Sirtuin_ClassIII"/>
    <property type="match status" value="1"/>
</dbReference>
<feature type="binding site" evidence="3">
    <location>
        <position position="73"/>
    </location>
    <ligand>
        <name>substrate</name>
    </ligand>
</feature>
<proteinExistence type="inferred from homology"/>
<dbReference type="InterPro" id="IPR029035">
    <property type="entry name" value="DHS-like_NAD/FAD-binding_dom"/>
</dbReference>
<dbReference type="GO" id="GO:0070403">
    <property type="term" value="F:NAD+ binding"/>
    <property type="evidence" value="ECO:0007669"/>
    <property type="project" value="UniProtKB-UniRule"/>
</dbReference>
<keyword evidence="2 3" id="KW-0520">NAD</keyword>
<dbReference type="GO" id="GO:0036055">
    <property type="term" value="F:protein-succinyllysine desuccinylase activity"/>
    <property type="evidence" value="ECO:0007669"/>
    <property type="project" value="UniProtKB-UniRule"/>
</dbReference>
<feature type="binding site" evidence="3">
    <location>
        <begin position="104"/>
        <end position="107"/>
    </location>
    <ligand>
        <name>NAD(+)</name>
        <dbReference type="ChEBI" id="CHEBI:57540"/>
    </ligand>
</feature>
<dbReference type="Proteomes" id="UP000177803">
    <property type="component" value="Unassembled WGS sequence"/>
</dbReference>
<evidence type="ECO:0000256" key="1">
    <source>
        <dbReference type="ARBA" id="ARBA00022679"/>
    </source>
</evidence>
<dbReference type="PROSITE" id="PS50305">
    <property type="entry name" value="SIRTUIN"/>
    <property type="match status" value="1"/>
</dbReference>
<feature type="binding site" evidence="3">
    <location>
        <begin position="190"/>
        <end position="192"/>
    </location>
    <ligand>
        <name>NAD(+)</name>
        <dbReference type="ChEBI" id="CHEBI:57540"/>
    </ligand>
</feature>
<evidence type="ECO:0000256" key="2">
    <source>
        <dbReference type="ARBA" id="ARBA00023027"/>
    </source>
</evidence>
<dbReference type="GO" id="GO:0036054">
    <property type="term" value="F:protein-malonyllysine demalonylase activity"/>
    <property type="evidence" value="ECO:0007669"/>
    <property type="project" value="InterPro"/>
</dbReference>